<name>A0ABT7VR91_9GAMM</name>
<comment type="subunit">
    <text evidence="8">The complex is composed of six subunits: RnfA, RnfB, RnfC, RnfD, RnfE and RnfG.</text>
</comment>
<dbReference type="NCBIfam" id="TIGR01945">
    <property type="entry name" value="rnfC"/>
    <property type="match status" value="1"/>
</dbReference>
<organism evidence="10 11">
    <name type="scientific">Candidatus Marithioploca araucensis</name>
    <dbReference type="NCBI Taxonomy" id="70273"/>
    <lineage>
        <taxon>Bacteria</taxon>
        <taxon>Pseudomonadati</taxon>
        <taxon>Pseudomonadota</taxon>
        <taxon>Gammaproteobacteria</taxon>
        <taxon>Thiotrichales</taxon>
        <taxon>Thiotrichaceae</taxon>
        <taxon>Candidatus Marithioploca</taxon>
    </lineage>
</organism>
<feature type="binding site" evidence="8">
    <location>
        <position position="416"/>
    </location>
    <ligand>
        <name>[4Fe-4S] cluster</name>
        <dbReference type="ChEBI" id="CHEBI:49883"/>
        <label>2</label>
    </ligand>
</feature>
<dbReference type="EC" id="7.-.-.-" evidence="8"/>
<feature type="binding site" evidence="8">
    <location>
        <position position="374"/>
    </location>
    <ligand>
        <name>[4Fe-4S] cluster</name>
        <dbReference type="ChEBI" id="CHEBI:49883"/>
        <label>1</label>
    </ligand>
</feature>
<comment type="caution">
    <text evidence="10">The sequence shown here is derived from an EMBL/GenBank/DDBJ whole genome shotgun (WGS) entry which is preliminary data.</text>
</comment>
<keyword evidence="2 8" id="KW-0004">4Fe-4S</keyword>
<dbReference type="Gene3D" id="3.30.70.20">
    <property type="match status" value="1"/>
</dbReference>
<evidence type="ECO:0000256" key="5">
    <source>
        <dbReference type="ARBA" id="ARBA00022982"/>
    </source>
</evidence>
<dbReference type="Pfam" id="PF13375">
    <property type="entry name" value="RnfC_N"/>
    <property type="match status" value="1"/>
</dbReference>
<evidence type="ECO:0000256" key="3">
    <source>
        <dbReference type="ARBA" id="ARBA00022723"/>
    </source>
</evidence>
<reference evidence="10" key="1">
    <citation type="submission" date="2023-06" db="EMBL/GenBank/DDBJ databases">
        <title>Uncultivated large filamentous bacteria from sulfidic sediments reveal new species and different genomic features in energy metabolism and defense.</title>
        <authorList>
            <person name="Fonseca A."/>
        </authorList>
    </citation>
    <scope>NUCLEOTIDE SEQUENCE</scope>
    <source>
        <strain evidence="10">HSG4</strain>
    </source>
</reference>
<evidence type="ECO:0000313" key="11">
    <source>
        <dbReference type="Proteomes" id="UP001171945"/>
    </source>
</evidence>
<evidence type="ECO:0000256" key="2">
    <source>
        <dbReference type="ARBA" id="ARBA00022485"/>
    </source>
</evidence>
<dbReference type="InterPro" id="IPR026902">
    <property type="entry name" value="RnfC_N"/>
</dbReference>
<keyword evidence="8" id="KW-0997">Cell inner membrane</keyword>
<keyword evidence="5 8" id="KW-0249">Electron transport</keyword>
<accession>A0ABT7VR91</accession>
<evidence type="ECO:0000256" key="4">
    <source>
        <dbReference type="ARBA" id="ARBA00022737"/>
    </source>
</evidence>
<sequence length="497" mass="54782">MTLWPFHGGVKPDGHKSLSNQTPILQADIPPFLILPLLQHIGEPTEPIVKVGEKVLKGQILAHCKQKKDCHLTMSAPIHASSSGTVVAIEHRAVPHPSGLTAPCIIIETDGKEEWIECLPMTDYAELAPDVVRKHIARAGIVGLGGAGFPAHIKLNSGAIDTLIINGAECEPYITCDDRIMRERPNDIIAGAKIIMHILGGAKRCIIAVENNKPEAYQALLEAADEPVEVVQIPTKYPMGGERQLIQTLTGKEVGRSQIPASVGIVVHNVETARTVYRAVQLGCPLLSRLITVTGGGVENPQNFEVLLGTPMHVIIDQCHRKEGVERLIMGGTMMGFALPNDEMPIVKTTNCLILMRADEIETSRLLEMPCIRCGACTQVCPINLLPQQLYWYAKAKDFKKARAYHIFDCIECNCCAYVCPSHIPLVSYYHYAKAEIRACDREAKKAELAKKRHEFRTFRLKRDKAEKKARLKKLKTASNASKEAAIKAAMERVKAK</sequence>
<dbReference type="PANTHER" id="PTHR43034">
    <property type="entry name" value="ION-TRANSLOCATING OXIDOREDUCTASE COMPLEX SUBUNIT C"/>
    <property type="match status" value="1"/>
</dbReference>
<protein>
    <recommendedName>
        <fullName evidence="8">Ion-translocating oxidoreductase complex subunit C</fullName>
        <ecNumber evidence="8">7.-.-.-</ecNumber>
    </recommendedName>
    <alternativeName>
        <fullName evidence="8">Rnf electron transport complex subunit C</fullName>
    </alternativeName>
</protein>
<keyword evidence="6 8" id="KW-0408">Iron</keyword>
<evidence type="ECO:0000256" key="7">
    <source>
        <dbReference type="ARBA" id="ARBA00023014"/>
    </source>
</evidence>
<evidence type="ECO:0000313" key="10">
    <source>
        <dbReference type="EMBL" id="MDM8562180.1"/>
    </source>
</evidence>
<dbReference type="EMBL" id="JAUCGM010000079">
    <property type="protein sequence ID" value="MDM8562180.1"/>
    <property type="molecule type" value="Genomic_DNA"/>
</dbReference>
<comment type="subcellular location">
    <subcellularLocation>
        <location evidence="8">Cell inner membrane</location>
        <topology evidence="8">Peripheral membrane protein</topology>
    </subcellularLocation>
</comment>
<evidence type="ECO:0000256" key="6">
    <source>
        <dbReference type="ARBA" id="ARBA00023004"/>
    </source>
</evidence>
<dbReference type="NCBIfam" id="NF003454">
    <property type="entry name" value="PRK05035.1"/>
    <property type="match status" value="1"/>
</dbReference>
<dbReference type="PROSITE" id="PS00198">
    <property type="entry name" value="4FE4S_FER_1"/>
    <property type="match status" value="1"/>
</dbReference>
<dbReference type="SUPFAM" id="SSF142019">
    <property type="entry name" value="Nqo1 FMN-binding domain-like"/>
    <property type="match status" value="1"/>
</dbReference>
<comment type="cofactor">
    <cofactor evidence="8">
        <name>[4Fe-4S] cluster</name>
        <dbReference type="ChEBI" id="CHEBI:49883"/>
    </cofactor>
    <text evidence="8">Binds 2 [4Fe-4S] clusters per subunit.</text>
</comment>
<keyword evidence="7 8" id="KW-0411">Iron-sulfur</keyword>
<proteinExistence type="inferred from homology"/>
<dbReference type="SUPFAM" id="SSF46548">
    <property type="entry name" value="alpha-helical ferredoxin"/>
    <property type="match status" value="1"/>
</dbReference>
<dbReference type="InterPro" id="IPR017896">
    <property type="entry name" value="4Fe4S_Fe-S-bd"/>
</dbReference>
<dbReference type="HAMAP" id="MF_00461">
    <property type="entry name" value="RsxC_RnfC"/>
    <property type="match status" value="1"/>
</dbReference>
<comment type="similarity">
    <text evidence="8">Belongs to the 4Fe4S bacterial-type ferredoxin family. RnfC subfamily.</text>
</comment>
<keyword evidence="1 8" id="KW-0813">Transport</keyword>
<keyword evidence="11" id="KW-1185">Reference proteome</keyword>
<dbReference type="Gene3D" id="3.40.50.11540">
    <property type="entry name" value="NADH-ubiquinone oxidoreductase 51kDa subunit"/>
    <property type="match status" value="1"/>
</dbReference>
<keyword evidence="8" id="KW-1003">Cell membrane</keyword>
<feature type="binding site" evidence="8">
    <location>
        <position position="381"/>
    </location>
    <ligand>
        <name>[4Fe-4S] cluster</name>
        <dbReference type="ChEBI" id="CHEBI:49883"/>
        <label>2</label>
    </ligand>
</feature>
<dbReference type="InterPro" id="IPR037225">
    <property type="entry name" value="Nuo51_FMN-bd_sf"/>
</dbReference>
<feature type="binding site" evidence="8">
    <location>
        <position position="371"/>
    </location>
    <ligand>
        <name>[4Fe-4S] cluster</name>
        <dbReference type="ChEBI" id="CHEBI:49883"/>
        <label>1</label>
    </ligand>
</feature>
<feature type="binding site" evidence="8">
    <location>
        <position position="420"/>
    </location>
    <ligand>
        <name>[4Fe-4S] cluster</name>
        <dbReference type="ChEBI" id="CHEBI:49883"/>
        <label>1</label>
    </ligand>
</feature>
<feature type="binding site" evidence="8">
    <location>
        <position position="410"/>
    </location>
    <ligand>
        <name>[4Fe-4S] cluster</name>
        <dbReference type="ChEBI" id="CHEBI:49883"/>
        <label>2</label>
    </ligand>
</feature>
<keyword evidence="3 8" id="KW-0479">Metal-binding</keyword>
<keyword evidence="4 8" id="KW-0677">Repeat</keyword>
<evidence type="ECO:0000256" key="1">
    <source>
        <dbReference type="ARBA" id="ARBA00022448"/>
    </source>
</evidence>
<dbReference type="Pfam" id="PF12838">
    <property type="entry name" value="Fer4_7"/>
    <property type="match status" value="1"/>
</dbReference>
<feature type="domain" description="4Fe-4S ferredoxin-type" evidence="9">
    <location>
        <begin position="402"/>
        <end position="430"/>
    </location>
</feature>
<gene>
    <name evidence="10" type="primary">rsxC</name>
    <name evidence="8" type="synonym">rnfC</name>
    <name evidence="10" type="ORF">QUF54_02380</name>
</gene>
<evidence type="ECO:0000256" key="8">
    <source>
        <dbReference type="HAMAP-Rule" id="MF_00461"/>
    </source>
</evidence>
<feature type="domain" description="4Fe-4S ferredoxin-type" evidence="9">
    <location>
        <begin position="362"/>
        <end position="391"/>
    </location>
</feature>
<dbReference type="InterPro" id="IPR011538">
    <property type="entry name" value="Nuo51_FMN-bd"/>
</dbReference>
<keyword evidence="8" id="KW-0472">Membrane</keyword>
<feature type="binding site" evidence="8">
    <location>
        <position position="377"/>
    </location>
    <ligand>
        <name>[4Fe-4S] cluster</name>
        <dbReference type="ChEBI" id="CHEBI:49883"/>
        <label>1</label>
    </ligand>
</feature>
<feature type="binding site" evidence="8">
    <location>
        <position position="413"/>
    </location>
    <ligand>
        <name>[4Fe-4S] cluster</name>
        <dbReference type="ChEBI" id="CHEBI:49883"/>
        <label>2</label>
    </ligand>
</feature>
<dbReference type="Proteomes" id="UP001171945">
    <property type="component" value="Unassembled WGS sequence"/>
</dbReference>
<keyword evidence="8" id="KW-1278">Translocase</keyword>
<dbReference type="PROSITE" id="PS51379">
    <property type="entry name" value="4FE4S_FER_2"/>
    <property type="match status" value="2"/>
</dbReference>
<dbReference type="PANTHER" id="PTHR43034:SF2">
    <property type="entry name" value="ION-TRANSLOCATING OXIDOREDUCTASE COMPLEX SUBUNIT C"/>
    <property type="match status" value="1"/>
</dbReference>
<dbReference type="InterPro" id="IPR010208">
    <property type="entry name" value="Ion_transpt_RnfC/RsxC"/>
</dbReference>
<comment type="function">
    <text evidence="8">Part of a membrane-bound complex that couples electron transfer with translocation of ions across the membrane.</text>
</comment>
<dbReference type="Pfam" id="PF01512">
    <property type="entry name" value="Complex1_51K"/>
    <property type="match status" value="1"/>
</dbReference>
<evidence type="ECO:0000259" key="9">
    <source>
        <dbReference type="PROSITE" id="PS51379"/>
    </source>
</evidence>
<dbReference type="InterPro" id="IPR017900">
    <property type="entry name" value="4Fe4S_Fe_S_CS"/>
</dbReference>